<proteinExistence type="predicted"/>
<evidence type="ECO:0000313" key="3">
    <source>
        <dbReference type="EMBL" id="PRQ37262.1"/>
    </source>
</evidence>
<dbReference type="Pfam" id="PF03759">
    <property type="entry name" value="PRONE"/>
    <property type="match status" value="1"/>
</dbReference>
<evidence type="ECO:0000259" key="2">
    <source>
        <dbReference type="PROSITE" id="PS51334"/>
    </source>
</evidence>
<sequence length="93" mass="10346">MGLNIDPKLRLDSEKTLKDGDSLMNVGKLKEALPYYEKVMDKLPFKIMTPKAHADIHINLPALKKLDSMLIVGGLLYASNVNSTFSFSFPGLH</sequence>
<dbReference type="InterPro" id="IPR005512">
    <property type="entry name" value="PRONE_dom"/>
</dbReference>
<dbReference type="Gene3D" id="1.20.58.2010">
    <property type="entry name" value="PRONE domain, subdomain 1"/>
    <property type="match status" value="1"/>
</dbReference>
<protein>
    <submittedName>
        <fullName evidence="3">Putative PRONE domain-containing protein</fullName>
    </submittedName>
</protein>
<reference evidence="3 4" key="1">
    <citation type="journal article" date="2018" name="Nat. Genet.">
        <title>The Rosa genome provides new insights in the design of modern roses.</title>
        <authorList>
            <person name="Bendahmane M."/>
        </authorList>
    </citation>
    <scope>NUCLEOTIDE SEQUENCE [LARGE SCALE GENOMIC DNA]</scope>
    <source>
        <strain evidence="4">cv. Old Blush</strain>
    </source>
</reference>
<feature type="domain" description="PRONE" evidence="2">
    <location>
        <begin position="1"/>
        <end position="93"/>
    </location>
</feature>
<dbReference type="PANTHER" id="PTHR35482">
    <property type="entry name" value="CYTOCHROME C OXIDASE SUBUNIT"/>
    <property type="match status" value="1"/>
</dbReference>
<dbReference type="PANTHER" id="PTHR35482:SF1">
    <property type="entry name" value="CYTOCHROME C OXIDASE SUBUNIT"/>
    <property type="match status" value="1"/>
</dbReference>
<dbReference type="Proteomes" id="UP000238479">
    <property type="component" value="Chromosome 4"/>
</dbReference>
<organism evidence="3 4">
    <name type="scientific">Rosa chinensis</name>
    <name type="common">China rose</name>
    <dbReference type="NCBI Taxonomy" id="74649"/>
    <lineage>
        <taxon>Eukaryota</taxon>
        <taxon>Viridiplantae</taxon>
        <taxon>Streptophyta</taxon>
        <taxon>Embryophyta</taxon>
        <taxon>Tracheophyta</taxon>
        <taxon>Spermatophyta</taxon>
        <taxon>Magnoliopsida</taxon>
        <taxon>eudicotyledons</taxon>
        <taxon>Gunneridae</taxon>
        <taxon>Pentapetalae</taxon>
        <taxon>rosids</taxon>
        <taxon>fabids</taxon>
        <taxon>Rosales</taxon>
        <taxon>Rosaceae</taxon>
        <taxon>Rosoideae</taxon>
        <taxon>Rosoideae incertae sedis</taxon>
        <taxon>Rosa</taxon>
    </lineage>
</organism>
<dbReference type="AlphaFoldDB" id="A0A2P6QSV6"/>
<evidence type="ECO:0000256" key="1">
    <source>
        <dbReference type="PROSITE-ProRule" id="PRU00663"/>
    </source>
</evidence>
<accession>A0A2P6QSV6</accession>
<name>A0A2P6QSV6_ROSCH</name>
<dbReference type="Gramene" id="PRQ37262">
    <property type="protein sequence ID" value="PRQ37262"/>
    <property type="gene ID" value="RchiOBHm_Chr4g0400631"/>
</dbReference>
<dbReference type="EMBL" id="PDCK01000042">
    <property type="protein sequence ID" value="PRQ37262.1"/>
    <property type="molecule type" value="Genomic_DNA"/>
</dbReference>
<evidence type="ECO:0000313" key="4">
    <source>
        <dbReference type="Proteomes" id="UP000238479"/>
    </source>
</evidence>
<dbReference type="STRING" id="74649.A0A2P6QSV6"/>
<dbReference type="GO" id="GO:0005085">
    <property type="term" value="F:guanyl-nucleotide exchange factor activity"/>
    <property type="evidence" value="ECO:0007669"/>
    <property type="project" value="UniProtKB-UniRule"/>
</dbReference>
<keyword evidence="4" id="KW-1185">Reference proteome</keyword>
<comment type="caution">
    <text evidence="3">The sequence shown here is derived from an EMBL/GenBank/DDBJ whole genome shotgun (WGS) entry which is preliminary data.</text>
</comment>
<dbReference type="PROSITE" id="PS51334">
    <property type="entry name" value="PRONE"/>
    <property type="match status" value="1"/>
</dbReference>
<gene>
    <name evidence="3" type="ORF">RchiOBHm_Chr4g0400631</name>
</gene>
<keyword evidence="1" id="KW-0344">Guanine-nucleotide releasing factor</keyword>